<dbReference type="Proteomes" id="UP000016922">
    <property type="component" value="Unassembled WGS sequence"/>
</dbReference>
<dbReference type="GeneID" id="19470820"/>
<evidence type="ECO:0000256" key="3">
    <source>
        <dbReference type="SAM" id="SignalP"/>
    </source>
</evidence>
<organism evidence="6 7">
    <name type="scientific">Glarea lozoyensis (strain ATCC 20868 / MF5171)</name>
    <dbReference type="NCBI Taxonomy" id="1116229"/>
    <lineage>
        <taxon>Eukaryota</taxon>
        <taxon>Fungi</taxon>
        <taxon>Dikarya</taxon>
        <taxon>Ascomycota</taxon>
        <taxon>Pezizomycotina</taxon>
        <taxon>Leotiomycetes</taxon>
        <taxon>Helotiales</taxon>
        <taxon>Helotiaceae</taxon>
        <taxon>Glarea</taxon>
    </lineage>
</organism>
<dbReference type="OrthoDB" id="6132182at2759"/>
<feature type="domain" description="Tyrosinase copper-binding" evidence="4">
    <location>
        <begin position="117"/>
        <end position="134"/>
    </location>
</feature>
<dbReference type="Gene3D" id="1.10.1280.10">
    <property type="entry name" value="Di-copper center containing domain from catechol oxidase"/>
    <property type="match status" value="1"/>
</dbReference>
<dbReference type="GO" id="GO:0016491">
    <property type="term" value="F:oxidoreductase activity"/>
    <property type="evidence" value="ECO:0007669"/>
    <property type="project" value="UniProtKB-KW"/>
</dbReference>
<dbReference type="PRINTS" id="PR00092">
    <property type="entry name" value="TYROSINASE"/>
</dbReference>
<dbReference type="SUPFAM" id="SSF48056">
    <property type="entry name" value="Di-copper centre-containing domain"/>
    <property type="match status" value="1"/>
</dbReference>
<keyword evidence="3" id="KW-0732">Signal</keyword>
<dbReference type="PROSITE" id="PS00498">
    <property type="entry name" value="TYROSINASE_2"/>
    <property type="match status" value="1"/>
</dbReference>
<evidence type="ECO:0000259" key="4">
    <source>
        <dbReference type="PROSITE" id="PS00497"/>
    </source>
</evidence>
<dbReference type="STRING" id="1116229.S3DEW7"/>
<feature type="domain" description="Tyrosinase copper-binding" evidence="5">
    <location>
        <begin position="308"/>
        <end position="319"/>
    </location>
</feature>
<dbReference type="InterPro" id="IPR050316">
    <property type="entry name" value="Tyrosinase/Hemocyanin"/>
</dbReference>
<feature type="signal peptide" evidence="3">
    <location>
        <begin position="1"/>
        <end position="19"/>
    </location>
</feature>
<accession>S3DEW7</accession>
<evidence type="ECO:0000313" key="6">
    <source>
        <dbReference type="EMBL" id="EPE25198.1"/>
    </source>
</evidence>
<feature type="chain" id="PRO_5004519612" evidence="3">
    <location>
        <begin position="20"/>
        <end position="385"/>
    </location>
</feature>
<gene>
    <name evidence="6" type="ORF">GLAREA_11779</name>
</gene>
<dbReference type="InterPro" id="IPR002227">
    <property type="entry name" value="Tyrosinase_Cu-bd"/>
</dbReference>
<dbReference type="OMA" id="FTWTYEQ"/>
<sequence length="385" mass="42152">MRFSTVALAPLLAVSTASSLPALTIDTDILAAKGFLNLATYQITQLFAGVKQTCTLANTAVRREWGTLSKAERKSYTDAVLCLMSKPARTDSKVVPGAKSRYDDFLYTHINQTLSIHGTANFLSWHRYFTWTYEQALRNECGYQGYQPYWNWGKWANDPANSPIFDGSDYSMSGNGVFQAHDCTQALPTQLNCVPPGAGGGCINSGPFKNSKVNLGPVSPTLSGVGLVPNNGTVYNPRCIRRDVSSWVSTRYASEKNTTDLITGYTTIDDFQTTMQGDFANGEYGVHTAGHFIAAGDPGGDIFTSPGDPVFWLHHGQIDRVWWIWQNQDIKNRQNAIGGTITLNNSPPSRDGTLDDIISLGVNAPDIKIRDLMSTTAGPFCYVYI</sequence>
<dbReference type="Pfam" id="PF00264">
    <property type="entry name" value="Tyrosinase"/>
    <property type="match status" value="1"/>
</dbReference>
<keyword evidence="1" id="KW-0479">Metal-binding</keyword>
<dbReference type="GO" id="GO:0046872">
    <property type="term" value="F:metal ion binding"/>
    <property type="evidence" value="ECO:0007669"/>
    <property type="project" value="UniProtKB-KW"/>
</dbReference>
<dbReference type="AlphaFoldDB" id="S3DEW7"/>
<reference evidence="6 7" key="1">
    <citation type="journal article" date="2013" name="BMC Genomics">
        <title>Genomics-driven discovery of the pneumocandin biosynthetic gene cluster in the fungus Glarea lozoyensis.</title>
        <authorList>
            <person name="Chen L."/>
            <person name="Yue Q."/>
            <person name="Zhang X."/>
            <person name="Xiang M."/>
            <person name="Wang C."/>
            <person name="Li S."/>
            <person name="Che Y."/>
            <person name="Ortiz-Lopez F.J."/>
            <person name="Bills G.F."/>
            <person name="Liu X."/>
            <person name="An Z."/>
        </authorList>
    </citation>
    <scope>NUCLEOTIDE SEQUENCE [LARGE SCALE GENOMIC DNA]</scope>
    <source>
        <strain evidence="7">ATCC 20868 / MF5171</strain>
    </source>
</reference>
<evidence type="ECO:0000256" key="2">
    <source>
        <dbReference type="ARBA" id="ARBA00023002"/>
    </source>
</evidence>
<name>S3DEW7_GLAL2</name>
<dbReference type="PANTHER" id="PTHR11474">
    <property type="entry name" value="TYROSINASE FAMILY MEMBER"/>
    <property type="match status" value="1"/>
</dbReference>
<dbReference type="eggNOG" id="ENOG502RM4B">
    <property type="taxonomic scope" value="Eukaryota"/>
</dbReference>
<dbReference type="EMBL" id="KE145372">
    <property type="protein sequence ID" value="EPE25198.1"/>
    <property type="molecule type" value="Genomic_DNA"/>
</dbReference>
<dbReference type="KEGG" id="glz:GLAREA_11779"/>
<keyword evidence="2" id="KW-0560">Oxidoreductase</keyword>
<dbReference type="InterPro" id="IPR008922">
    <property type="entry name" value="Di-copper_centre_dom_sf"/>
</dbReference>
<dbReference type="HOGENOM" id="CLU_035914_0_0_1"/>
<dbReference type="PROSITE" id="PS00497">
    <property type="entry name" value="TYROSINASE_1"/>
    <property type="match status" value="1"/>
</dbReference>
<dbReference type="RefSeq" id="XP_008088113.1">
    <property type="nucleotide sequence ID" value="XM_008089922.1"/>
</dbReference>
<dbReference type="PANTHER" id="PTHR11474:SF125">
    <property type="entry name" value="N-ACETYL-6-HYDROXYTRYPTOPHAN OXIDASE IVOB-RELATED"/>
    <property type="match status" value="1"/>
</dbReference>
<evidence type="ECO:0000259" key="5">
    <source>
        <dbReference type="PROSITE" id="PS00498"/>
    </source>
</evidence>
<proteinExistence type="predicted"/>
<keyword evidence="7" id="KW-1185">Reference proteome</keyword>
<evidence type="ECO:0000313" key="7">
    <source>
        <dbReference type="Proteomes" id="UP000016922"/>
    </source>
</evidence>
<protein>
    <submittedName>
        <fullName evidence="6">Di-copper centre-containing</fullName>
    </submittedName>
</protein>
<evidence type="ECO:0000256" key="1">
    <source>
        <dbReference type="ARBA" id="ARBA00022723"/>
    </source>
</evidence>